<dbReference type="UniPathway" id="UPA00060">
    <property type="reaction ID" value="UER00141"/>
</dbReference>
<dbReference type="Proteomes" id="UP000010798">
    <property type="component" value="Chromosome"/>
</dbReference>
<comment type="pathway">
    <text evidence="1 9 12">Cofactor biosynthesis; thiamine diphosphate biosynthesis; thiamine phosphate from 4-amino-2-methyl-5-diphosphomethylpyrimidine and 4-methyl-5-(2-phosphoethyl)-thiazole: step 1/1.</text>
</comment>
<proteinExistence type="inferred from homology"/>
<keyword evidence="3 9" id="KW-0479">Metal-binding</keyword>
<dbReference type="PANTHER" id="PTHR20857:SF15">
    <property type="entry name" value="THIAMINE-PHOSPHATE SYNTHASE"/>
    <property type="match status" value="1"/>
</dbReference>
<dbReference type="PROSITE" id="PS51903">
    <property type="entry name" value="CLP_R"/>
    <property type="match status" value="1"/>
</dbReference>
<comment type="catalytic activity">
    <reaction evidence="6 9 11">
        <text>4-methyl-5-(2-phosphooxyethyl)-thiazole + 4-amino-2-methyl-5-(diphosphooxymethyl)pyrimidine + H(+) = thiamine phosphate + diphosphate</text>
        <dbReference type="Rhea" id="RHEA:22328"/>
        <dbReference type="ChEBI" id="CHEBI:15378"/>
        <dbReference type="ChEBI" id="CHEBI:33019"/>
        <dbReference type="ChEBI" id="CHEBI:37575"/>
        <dbReference type="ChEBI" id="CHEBI:57841"/>
        <dbReference type="ChEBI" id="CHEBI:58296"/>
        <dbReference type="EC" id="2.5.1.3"/>
    </reaction>
</comment>
<evidence type="ECO:0000256" key="1">
    <source>
        <dbReference type="ARBA" id="ARBA00005165"/>
    </source>
</evidence>
<evidence type="ECO:0000259" key="13">
    <source>
        <dbReference type="PROSITE" id="PS51903"/>
    </source>
</evidence>
<dbReference type="NCBIfam" id="TIGR00693">
    <property type="entry name" value="thiE"/>
    <property type="match status" value="1"/>
</dbReference>
<dbReference type="InterPro" id="IPR004176">
    <property type="entry name" value="Clp_R_N"/>
</dbReference>
<dbReference type="Pfam" id="PF02581">
    <property type="entry name" value="TMP-TENI"/>
    <property type="match status" value="1"/>
</dbReference>
<dbReference type="PANTHER" id="PTHR20857">
    <property type="entry name" value="THIAMINE-PHOSPHATE PYROPHOSPHORYLASE"/>
    <property type="match status" value="1"/>
</dbReference>
<evidence type="ECO:0000256" key="6">
    <source>
        <dbReference type="ARBA" id="ARBA00047334"/>
    </source>
</evidence>
<dbReference type="InterPro" id="IPR036206">
    <property type="entry name" value="ThiamineP_synth_sf"/>
</dbReference>
<keyword evidence="4 9" id="KW-0460">Magnesium</keyword>
<dbReference type="SUPFAM" id="SSF51391">
    <property type="entry name" value="Thiamin phosphate synthase"/>
    <property type="match status" value="1"/>
</dbReference>
<dbReference type="OrthoDB" id="9812206at2"/>
<feature type="binding site" evidence="9">
    <location>
        <position position="375"/>
    </location>
    <ligand>
        <name>4-amino-2-methyl-5-(diphosphooxymethyl)pyrimidine</name>
        <dbReference type="ChEBI" id="CHEBI:57841"/>
    </ligand>
</feature>
<name>L0DJY7_SINAD</name>
<dbReference type="HAMAP" id="MF_00097">
    <property type="entry name" value="TMP_synthase"/>
    <property type="match status" value="1"/>
</dbReference>
<dbReference type="InterPro" id="IPR041397">
    <property type="entry name" value="ThiD2"/>
</dbReference>
<dbReference type="GO" id="GO:0000287">
    <property type="term" value="F:magnesium ion binding"/>
    <property type="evidence" value="ECO:0007669"/>
    <property type="project" value="UniProtKB-UniRule"/>
</dbReference>
<keyword evidence="2 9" id="KW-0808">Transferase</keyword>
<feature type="binding site" evidence="9">
    <location>
        <position position="376"/>
    </location>
    <ligand>
        <name>Mg(2+)</name>
        <dbReference type="ChEBI" id="CHEBI:18420"/>
    </ligand>
</feature>
<evidence type="ECO:0000256" key="5">
    <source>
        <dbReference type="ARBA" id="ARBA00022977"/>
    </source>
</evidence>
<dbReference type="RefSeq" id="WP_015248063.1">
    <property type="nucleotide sequence ID" value="NC_019892.1"/>
</dbReference>
<dbReference type="HOGENOM" id="CLU_521660_0_0_0"/>
<feature type="binding site" evidence="9">
    <location>
        <position position="470"/>
    </location>
    <ligand>
        <name>2-[(2R,5Z)-2-carboxy-4-methylthiazol-5(2H)-ylidene]ethyl phosphate</name>
        <dbReference type="ChEBI" id="CHEBI:62899"/>
    </ligand>
</feature>
<dbReference type="CDD" id="cd00564">
    <property type="entry name" value="TMP_TenI"/>
    <property type="match status" value="1"/>
</dbReference>
<keyword evidence="5 9" id="KW-0784">Thiamine biosynthesis</keyword>
<feature type="binding site" evidence="9">
    <location>
        <begin position="343"/>
        <end position="347"/>
    </location>
    <ligand>
        <name>4-amino-2-methyl-5-(diphosphooxymethyl)pyrimidine</name>
        <dbReference type="ChEBI" id="CHEBI:57841"/>
    </ligand>
</feature>
<feature type="binding site" evidence="9">
    <location>
        <position position="395"/>
    </location>
    <ligand>
        <name>Mg(2+)</name>
        <dbReference type="ChEBI" id="CHEBI:18420"/>
    </ligand>
</feature>
<comment type="cofactor">
    <cofactor evidence="9">
        <name>Mg(2+)</name>
        <dbReference type="ChEBI" id="CHEBI:18420"/>
    </cofactor>
    <text evidence="9">Binds 1 Mg(2+) ion per subunit.</text>
</comment>
<comment type="caution">
    <text evidence="9">Lacks conserved residue(s) required for the propagation of feature annotation.</text>
</comment>
<protein>
    <recommendedName>
        <fullName evidence="9">Thiamine-phosphate synthase</fullName>
        <shortName evidence="9">TP synthase</shortName>
        <shortName evidence="9">TPS</shortName>
        <ecNumber evidence="9">2.5.1.3</ecNumber>
    </recommendedName>
    <alternativeName>
        <fullName evidence="9">Thiamine-phosphate pyrophosphorylase</fullName>
        <shortName evidence="9">TMP pyrophosphorylase</shortName>
        <shortName evidence="9">TMP-PPase</shortName>
    </alternativeName>
</protein>
<feature type="binding site" evidence="9">
    <location>
        <position position="443"/>
    </location>
    <ligand>
        <name>4-amino-2-methyl-5-(diphosphooxymethyl)pyrimidine</name>
        <dbReference type="ChEBI" id="CHEBI:57841"/>
    </ligand>
</feature>
<evidence type="ECO:0000256" key="10">
    <source>
        <dbReference type="PROSITE-ProRule" id="PRU01251"/>
    </source>
</evidence>
<comment type="catalytic activity">
    <reaction evidence="8 9 11">
        <text>2-[(2R,5Z)-2-carboxy-4-methylthiazol-5(2H)-ylidene]ethyl phosphate + 4-amino-2-methyl-5-(diphosphooxymethyl)pyrimidine + 2 H(+) = thiamine phosphate + CO2 + diphosphate</text>
        <dbReference type="Rhea" id="RHEA:47844"/>
        <dbReference type="ChEBI" id="CHEBI:15378"/>
        <dbReference type="ChEBI" id="CHEBI:16526"/>
        <dbReference type="ChEBI" id="CHEBI:33019"/>
        <dbReference type="ChEBI" id="CHEBI:37575"/>
        <dbReference type="ChEBI" id="CHEBI:57841"/>
        <dbReference type="ChEBI" id="CHEBI:62899"/>
        <dbReference type="EC" id="2.5.1.3"/>
    </reaction>
</comment>
<dbReference type="GO" id="GO:0009229">
    <property type="term" value="P:thiamine diphosphate biosynthetic process"/>
    <property type="evidence" value="ECO:0007669"/>
    <property type="project" value="UniProtKB-UniRule"/>
</dbReference>
<keyword evidence="15" id="KW-1185">Reference proteome</keyword>
<dbReference type="KEGG" id="saci:Sinac_4788"/>
<feature type="binding site" evidence="9">
    <location>
        <position position="414"/>
    </location>
    <ligand>
        <name>4-amino-2-methyl-5-(diphosphooxymethyl)pyrimidine</name>
        <dbReference type="ChEBI" id="CHEBI:57841"/>
    </ligand>
</feature>
<evidence type="ECO:0000256" key="7">
    <source>
        <dbReference type="ARBA" id="ARBA00047851"/>
    </source>
</evidence>
<organism evidence="14 15">
    <name type="scientific">Singulisphaera acidiphila (strain ATCC BAA-1392 / DSM 18658 / VKM B-2454 / MOB10)</name>
    <dbReference type="NCBI Taxonomy" id="886293"/>
    <lineage>
        <taxon>Bacteria</taxon>
        <taxon>Pseudomonadati</taxon>
        <taxon>Planctomycetota</taxon>
        <taxon>Planctomycetia</taxon>
        <taxon>Isosphaerales</taxon>
        <taxon>Isosphaeraceae</taxon>
        <taxon>Singulisphaera</taxon>
    </lineage>
</organism>
<dbReference type="EC" id="2.5.1.3" evidence="9"/>
<comment type="function">
    <text evidence="9">Condenses 4-methyl-5-(beta-hydroxyethyl)thiazole monophosphate (THZ-P) and 2-methyl-4-amino-5-hydroxymethyl pyrimidine pyrophosphate (HMP-PP) to form thiamine monophosphate (TMP).</text>
</comment>
<dbReference type="InterPro" id="IPR022998">
    <property type="entry name" value="ThiamineP_synth_TenI"/>
</dbReference>
<dbReference type="InterPro" id="IPR036628">
    <property type="entry name" value="Clp_N_dom_sf"/>
</dbReference>
<comment type="similarity">
    <text evidence="9 11">Belongs to the thiamine-phosphate synthase family.</text>
</comment>
<dbReference type="Gene3D" id="1.10.1780.10">
    <property type="entry name" value="Clp, N-terminal domain"/>
    <property type="match status" value="1"/>
</dbReference>
<reference evidence="14 15" key="1">
    <citation type="submission" date="2012-02" db="EMBL/GenBank/DDBJ databases">
        <title>Complete sequence of chromosome of Singulisphaera acidiphila DSM 18658.</title>
        <authorList>
            <consortium name="US DOE Joint Genome Institute (JGI-PGF)"/>
            <person name="Lucas S."/>
            <person name="Copeland A."/>
            <person name="Lapidus A."/>
            <person name="Glavina del Rio T."/>
            <person name="Dalin E."/>
            <person name="Tice H."/>
            <person name="Bruce D."/>
            <person name="Goodwin L."/>
            <person name="Pitluck S."/>
            <person name="Peters L."/>
            <person name="Ovchinnikova G."/>
            <person name="Chertkov O."/>
            <person name="Kyrpides N."/>
            <person name="Mavromatis K."/>
            <person name="Ivanova N."/>
            <person name="Brettin T."/>
            <person name="Detter J.C."/>
            <person name="Han C."/>
            <person name="Larimer F."/>
            <person name="Land M."/>
            <person name="Hauser L."/>
            <person name="Markowitz V."/>
            <person name="Cheng J.-F."/>
            <person name="Hugenholtz P."/>
            <person name="Woyke T."/>
            <person name="Wu D."/>
            <person name="Tindall B."/>
            <person name="Pomrenke H."/>
            <person name="Brambilla E."/>
            <person name="Klenk H.-P."/>
            <person name="Eisen J.A."/>
        </authorList>
    </citation>
    <scope>NUCLEOTIDE SEQUENCE [LARGE SCALE GENOMIC DNA]</scope>
    <source>
        <strain evidence="15">ATCC BAA-1392 / DSM 18658 / VKM B-2454 / MOB10</strain>
    </source>
</reference>
<evidence type="ECO:0000256" key="3">
    <source>
        <dbReference type="ARBA" id="ARBA00022723"/>
    </source>
</evidence>
<feature type="domain" description="Clp R" evidence="13">
    <location>
        <begin position="1"/>
        <end position="151"/>
    </location>
</feature>
<dbReference type="GO" id="GO:0004789">
    <property type="term" value="F:thiamine-phosphate diphosphorylase activity"/>
    <property type="evidence" value="ECO:0007669"/>
    <property type="project" value="UniProtKB-UniRule"/>
</dbReference>
<evidence type="ECO:0000313" key="14">
    <source>
        <dbReference type="EMBL" id="AGA28951.1"/>
    </source>
</evidence>
<evidence type="ECO:0000256" key="11">
    <source>
        <dbReference type="RuleBase" id="RU003826"/>
    </source>
</evidence>
<sequence length="522" mass="56193">MQETFTEGAIRALERAEKRARHRDAEAVEPTDLLAALVDEPESRAAEILAQFGLEPSQVWSALGVAAPLTEPEEPEPAGDVLPQSPAFRTAMSDAKYQARAFDRARLVGTEHLLAGLVAAPGPAADLVAGAGIELENLLRHLSPESAVETSPLPLDTEIPPLELTEPGQGVDLGRILDASANRAREGLRVVEDYVRFALDDSGLTRRIKDVRHRLAAAVQGLDLDTLIGSRDTRGDVGTHIMTASEQARENPRAVLTANFKRTAEALRTLEEYTKLIDVWLSGRFEVLRYDVYTLEKLTLTAAGSKRSLGEARLMVLVGGLPTLGDLTWVVGEALAGGADLIQLREKDLPDREWLQRAREVRILTAQARARFILNDRPDLARLAGADGVHLGQDDVTLRDARRIVGPLSLIGVSTHDRPQLEQAILAGAGYLGVGPVFSSTTKDFSDLAGLAFVRQAAETTTLPWYAIGGIHEENIEQVLEAGASRVAVSSAVVRAPSPRRAAAALRARLEAVGSNLASDLP</sequence>
<dbReference type="InterPro" id="IPR013785">
    <property type="entry name" value="Aldolase_TIM"/>
</dbReference>
<evidence type="ECO:0000256" key="12">
    <source>
        <dbReference type="RuleBase" id="RU004253"/>
    </source>
</evidence>
<evidence type="ECO:0000313" key="15">
    <source>
        <dbReference type="Proteomes" id="UP000010798"/>
    </source>
</evidence>
<dbReference type="Pfam" id="PF17792">
    <property type="entry name" value="ThiD2"/>
    <property type="match status" value="1"/>
</dbReference>
<evidence type="ECO:0000256" key="4">
    <source>
        <dbReference type="ARBA" id="ARBA00022842"/>
    </source>
</evidence>
<feature type="binding site" evidence="9">
    <location>
        <begin position="440"/>
        <end position="442"/>
    </location>
    <ligand>
        <name>2-[(2R,5Z)-2-carboxy-4-methylthiazol-5(2H)-ylidene]ethyl phosphate</name>
        <dbReference type="ChEBI" id="CHEBI:62899"/>
    </ligand>
</feature>
<dbReference type="GO" id="GO:0009228">
    <property type="term" value="P:thiamine biosynthetic process"/>
    <property type="evidence" value="ECO:0007669"/>
    <property type="project" value="UniProtKB-KW"/>
</dbReference>
<keyword evidence="10" id="KW-0677">Repeat</keyword>
<dbReference type="InterPro" id="IPR034291">
    <property type="entry name" value="TMP_synthase"/>
</dbReference>
<dbReference type="STRING" id="886293.Sinac_4788"/>
<accession>L0DJY7</accession>
<dbReference type="AlphaFoldDB" id="L0DJY7"/>
<dbReference type="GO" id="GO:0005737">
    <property type="term" value="C:cytoplasm"/>
    <property type="evidence" value="ECO:0007669"/>
    <property type="project" value="TreeGrafter"/>
</dbReference>
<dbReference type="EMBL" id="CP003364">
    <property type="protein sequence ID" value="AGA28951.1"/>
    <property type="molecule type" value="Genomic_DNA"/>
</dbReference>
<evidence type="ECO:0000256" key="8">
    <source>
        <dbReference type="ARBA" id="ARBA00047883"/>
    </source>
</evidence>
<comment type="catalytic activity">
    <reaction evidence="7 9 11">
        <text>2-(2-carboxy-4-methylthiazol-5-yl)ethyl phosphate + 4-amino-2-methyl-5-(diphosphooxymethyl)pyrimidine + 2 H(+) = thiamine phosphate + CO2 + diphosphate</text>
        <dbReference type="Rhea" id="RHEA:47848"/>
        <dbReference type="ChEBI" id="CHEBI:15378"/>
        <dbReference type="ChEBI" id="CHEBI:16526"/>
        <dbReference type="ChEBI" id="CHEBI:33019"/>
        <dbReference type="ChEBI" id="CHEBI:37575"/>
        <dbReference type="ChEBI" id="CHEBI:57841"/>
        <dbReference type="ChEBI" id="CHEBI:62890"/>
        <dbReference type="EC" id="2.5.1.3"/>
    </reaction>
</comment>
<dbReference type="NCBIfam" id="NF002727">
    <property type="entry name" value="PRK02615.1"/>
    <property type="match status" value="1"/>
</dbReference>
<dbReference type="SUPFAM" id="SSF81923">
    <property type="entry name" value="Double Clp-N motif"/>
    <property type="match status" value="1"/>
</dbReference>
<evidence type="ECO:0000256" key="9">
    <source>
        <dbReference type="HAMAP-Rule" id="MF_00097"/>
    </source>
</evidence>
<gene>
    <name evidence="9" type="primary">thiE</name>
    <name evidence="14" type="ordered locus">Sinac_4788</name>
</gene>
<dbReference type="Gene3D" id="3.20.20.70">
    <property type="entry name" value="Aldolase class I"/>
    <property type="match status" value="1"/>
</dbReference>
<evidence type="ECO:0000256" key="2">
    <source>
        <dbReference type="ARBA" id="ARBA00022679"/>
    </source>
</evidence>
<dbReference type="eggNOG" id="COG0352">
    <property type="taxonomic scope" value="Bacteria"/>
</dbReference>
<dbReference type="Pfam" id="PF02861">
    <property type="entry name" value="Clp_N"/>
    <property type="match status" value="1"/>
</dbReference>